<keyword evidence="1" id="KW-0812">Transmembrane</keyword>
<organism evidence="3 4">
    <name type="scientific">Shimia gijangensis</name>
    <dbReference type="NCBI Taxonomy" id="1470563"/>
    <lineage>
        <taxon>Bacteria</taxon>
        <taxon>Pseudomonadati</taxon>
        <taxon>Pseudomonadota</taxon>
        <taxon>Alphaproteobacteria</taxon>
        <taxon>Rhodobacterales</taxon>
        <taxon>Roseobacteraceae</taxon>
    </lineage>
</organism>
<feature type="transmembrane region" description="Helical" evidence="1">
    <location>
        <begin position="7"/>
        <end position="26"/>
    </location>
</feature>
<dbReference type="AlphaFoldDB" id="A0A1M6JWV5"/>
<name>A0A1M6JWV5_9RHOB</name>
<dbReference type="OrthoDB" id="7846871at2"/>
<evidence type="ECO:0000313" key="4">
    <source>
        <dbReference type="Proteomes" id="UP000183982"/>
    </source>
</evidence>
<feature type="transmembrane region" description="Helical" evidence="1">
    <location>
        <begin position="38"/>
        <end position="56"/>
    </location>
</feature>
<dbReference type="Pfam" id="PF07331">
    <property type="entry name" value="TctB"/>
    <property type="match status" value="1"/>
</dbReference>
<accession>A0A1M6JWV5</accession>
<keyword evidence="1" id="KW-1133">Transmembrane helix</keyword>
<evidence type="ECO:0000313" key="3">
    <source>
        <dbReference type="EMBL" id="SHJ51118.1"/>
    </source>
</evidence>
<dbReference type="EMBL" id="FQZQ01000009">
    <property type="protein sequence ID" value="SHJ51118.1"/>
    <property type="molecule type" value="Genomic_DNA"/>
</dbReference>
<protein>
    <submittedName>
        <fullName evidence="3">Tripartite tricarboxylate transporter TctB family protein</fullName>
    </submittedName>
</protein>
<dbReference type="Proteomes" id="UP000183982">
    <property type="component" value="Unassembled WGS sequence"/>
</dbReference>
<feature type="domain" description="DUF1468" evidence="2">
    <location>
        <begin position="11"/>
        <end position="146"/>
    </location>
</feature>
<feature type="transmembrane region" description="Helical" evidence="1">
    <location>
        <begin position="91"/>
        <end position="108"/>
    </location>
</feature>
<reference evidence="4" key="1">
    <citation type="submission" date="2016-11" db="EMBL/GenBank/DDBJ databases">
        <authorList>
            <person name="Varghese N."/>
            <person name="Submissions S."/>
        </authorList>
    </citation>
    <scope>NUCLEOTIDE SEQUENCE [LARGE SCALE GENOMIC DNA]</scope>
    <source>
        <strain evidence="4">DSM 100564</strain>
    </source>
</reference>
<proteinExistence type="predicted"/>
<feature type="transmembrane region" description="Helical" evidence="1">
    <location>
        <begin position="120"/>
        <end position="141"/>
    </location>
</feature>
<evidence type="ECO:0000259" key="2">
    <source>
        <dbReference type="Pfam" id="PF07331"/>
    </source>
</evidence>
<dbReference type="STRING" id="1470563.SAMN05444000_109142"/>
<dbReference type="RefSeq" id="WP_073252099.1">
    <property type="nucleotide sequence ID" value="NZ_FQZQ01000009.1"/>
</dbReference>
<dbReference type="PROSITE" id="PS51257">
    <property type="entry name" value="PROKAR_LIPOPROTEIN"/>
    <property type="match status" value="1"/>
</dbReference>
<gene>
    <name evidence="3" type="ORF">SAMN05444000_109142</name>
</gene>
<dbReference type="InterPro" id="IPR009936">
    <property type="entry name" value="DUF1468"/>
</dbReference>
<sequence>MSRFQHIIPSGLIFAVGCWIAFVSFTQQPAEAFLFPRLIASVFVVLSGWTFGKALLGKSRVGVGINRHMILNLTPGLFIAGIYVFWAAKFFGFYTASTAAFFILFSLYDPSPHSEVKTWVRRAITTAVFMLVMYGLFSLLLKVYTPREILF</sequence>
<keyword evidence="4" id="KW-1185">Reference proteome</keyword>
<keyword evidence="1" id="KW-0472">Membrane</keyword>
<evidence type="ECO:0000256" key="1">
    <source>
        <dbReference type="SAM" id="Phobius"/>
    </source>
</evidence>